<comment type="caution">
    <text evidence="2">Lacks conserved residue(s) required for the propagation of feature annotation.</text>
</comment>
<keyword evidence="2 5" id="KW-0012">Acyltransferase</keyword>
<protein>
    <recommendedName>
        <fullName evidence="2">Homoserine O-acetyltransferase</fullName>
        <shortName evidence="2">HAT</shortName>
        <ecNumber evidence="2">2.3.1.31</ecNumber>
    </recommendedName>
    <alternativeName>
        <fullName evidence="2">Homoserine transacetylase</fullName>
        <shortName evidence="2">HTA</shortName>
    </alternativeName>
</protein>
<proteinExistence type="inferred from homology"/>
<dbReference type="Gene3D" id="3.40.50.1820">
    <property type="entry name" value="alpha/beta hydrolase"/>
    <property type="match status" value="1"/>
</dbReference>
<evidence type="ECO:0000256" key="2">
    <source>
        <dbReference type="HAMAP-Rule" id="MF_00296"/>
    </source>
</evidence>
<evidence type="ECO:0000256" key="1">
    <source>
        <dbReference type="ARBA" id="ARBA00022679"/>
    </source>
</evidence>
<dbReference type="EC" id="2.3.1.31" evidence="2"/>
<comment type="similarity">
    <text evidence="2">Belongs to the AB hydrolase superfamily. MetX family.</text>
</comment>
<feature type="binding site" evidence="2">
    <location>
        <position position="357"/>
    </location>
    <ligand>
        <name>substrate</name>
    </ligand>
</feature>
<dbReference type="PANTHER" id="PTHR32268">
    <property type="entry name" value="HOMOSERINE O-ACETYLTRANSFERASE"/>
    <property type="match status" value="1"/>
</dbReference>
<keyword evidence="2" id="KW-0028">Amino-acid biosynthesis</keyword>
<dbReference type="Proteomes" id="UP001596356">
    <property type="component" value="Unassembled WGS sequence"/>
</dbReference>
<feature type="active site" evidence="2">
    <location>
        <position position="327"/>
    </location>
</feature>
<dbReference type="SUPFAM" id="SSF53474">
    <property type="entry name" value="alpha/beta-Hydrolases"/>
    <property type="match status" value="1"/>
</dbReference>
<feature type="domain" description="AB hydrolase-1" evidence="4">
    <location>
        <begin position="60"/>
        <end position="343"/>
    </location>
</feature>
<dbReference type="GO" id="GO:0004414">
    <property type="term" value="F:homoserine O-acetyltransferase activity"/>
    <property type="evidence" value="ECO:0007669"/>
    <property type="project" value="UniProtKB-EC"/>
</dbReference>
<dbReference type="NCBIfam" id="TIGR01392">
    <property type="entry name" value="homoserO_Ac_trn"/>
    <property type="match status" value="1"/>
</dbReference>
<keyword evidence="1 2" id="KW-0808">Transferase</keyword>
<dbReference type="PIRSF" id="PIRSF000443">
    <property type="entry name" value="Homoser_Ac_trans"/>
    <property type="match status" value="1"/>
</dbReference>
<dbReference type="InterPro" id="IPR008220">
    <property type="entry name" value="HAT_MetX-like"/>
</dbReference>
<feature type="binding site" evidence="2">
    <location>
        <position position="234"/>
    </location>
    <ligand>
        <name>substrate</name>
    </ligand>
</feature>
<keyword evidence="2" id="KW-0486">Methionine biosynthesis</keyword>
<accession>A0ABW2AR98</accession>
<feature type="active site" evidence="2">
    <location>
        <position position="356"/>
    </location>
</feature>
<dbReference type="RefSeq" id="WP_377821207.1">
    <property type="nucleotide sequence ID" value="NZ_JBHSWJ010000002.1"/>
</dbReference>
<gene>
    <name evidence="2" type="primary">metXA</name>
    <name evidence="5" type="ORF">ACFQBT_06195</name>
</gene>
<evidence type="ECO:0000313" key="6">
    <source>
        <dbReference type="Proteomes" id="UP001596356"/>
    </source>
</evidence>
<organism evidence="5 6">
    <name type="scientific">Branchiibius cervicis</name>
    <dbReference type="NCBI Taxonomy" id="908252"/>
    <lineage>
        <taxon>Bacteria</taxon>
        <taxon>Bacillati</taxon>
        <taxon>Actinomycetota</taxon>
        <taxon>Actinomycetes</taxon>
        <taxon>Micrococcales</taxon>
        <taxon>Dermacoccaceae</taxon>
        <taxon>Branchiibius</taxon>
    </lineage>
</organism>
<dbReference type="NCBIfam" id="NF001209">
    <property type="entry name" value="PRK00175.1"/>
    <property type="match status" value="1"/>
</dbReference>
<dbReference type="InterPro" id="IPR029058">
    <property type="entry name" value="AB_hydrolase_fold"/>
</dbReference>
<keyword evidence="6" id="KW-1185">Reference proteome</keyword>
<comment type="caution">
    <text evidence="5">The sequence shown here is derived from an EMBL/GenBank/DDBJ whole genome shotgun (WGS) entry which is preliminary data.</text>
</comment>
<comment type="subunit">
    <text evidence="2">Homodimer.</text>
</comment>
<dbReference type="InterPro" id="IPR000073">
    <property type="entry name" value="AB_hydrolase_1"/>
</dbReference>
<evidence type="ECO:0000256" key="3">
    <source>
        <dbReference type="SAM" id="MobiDB-lite"/>
    </source>
</evidence>
<name>A0ABW2AR98_9MICO</name>
<feature type="region of interest" description="Disordered" evidence="3">
    <location>
        <begin position="1"/>
        <end position="23"/>
    </location>
</feature>
<reference evidence="6" key="1">
    <citation type="journal article" date="2019" name="Int. J. Syst. Evol. Microbiol.">
        <title>The Global Catalogue of Microorganisms (GCM) 10K type strain sequencing project: providing services to taxonomists for standard genome sequencing and annotation.</title>
        <authorList>
            <consortium name="The Broad Institute Genomics Platform"/>
            <consortium name="The Broad Institute Genome Sequencing Center for Infectious Disease"/>
            <person name="Wu L."/>
            <person name="Ma J."/>
        </authorList>
    </citation>
    <scope>NUCLEOTIDE SEQUENCE [LARGE SCALE GENOMIC DNA]</scope>
    <source>
        <strain evidence="6">NBRC 106593</strain>
    </source>
</reference>
<comment type="catalytic activity">
    <reaction evidence="2">
        <text>L-homoserine + acetyl-CoA = O-acetyl-L-homoserine + CoA</text>
        <dbReference type="Rhea" id="RHEA:13701"/>
        <dbReference type="ChEBI" id="CHEBI:57287"/>
        <dbReference type="ChEBI" id="CHEBI:57288"/>
        <dbReference type="ChEBI" id="CHEBI:57476"/>
        <dbReference type="ChEBI" id="CHEBI:57716"/>
        <dbReference type="EC" id="2.3.1.31"/>
    </reaction>
</comment>
<comment type="subcellular location">
    <subcellularLocation>
        <location evidence="2">Cytoplasm</location>
    </subcellularLocation>
</comment>
<feature type="active site" description="Nucleophile" evidence="2">
    <location>
        <position position="164"/>
    </location>
</feature>
<dbReference type="PANTHER" id="PTHR32268:SF11">
    <property type="entry name" value="HOMOSERINE O-ACETYLTRANSFERASE"/>
    <property type="match status" value="1"/>
</dbReference>
<comment type="function">
    <text evidence="2">Transfers an acetyl group from acetyl-CoA to L-homoserine, forming acetyl-L-homoserine.</text>
</comment>
<keyword evidence="2" id="KW-0963">Cytoplasm</keyword>
<dbReference type="HAMAP" id="MF_00296">
    <property type="entry name" value="MetX_acyltransf"/>
    <property type="match status" value="1"/>
</dbReference>
<dbReference type="Pfam" id="PF00561">
    <property type="entry name" value="Abhydrolase_1"/>
    <property type="match status" value="1"/>
</dbReference>
<feature type="compositionally biased region" description="Polar residues" evidence="3">
    <location>
        <begin position="1"/>
        <end position="14"/>
    </location>
</feature>
<evidence type="ECO:0000313" key="5">
    <source>
        <dbReference type="EMBL" id="MFC6713446.1"/>
    </source>
</evidence>
<evidence type="ECO:0000259" key="4">
    <source>
        <dbReference type="Pfam" id="PF00561"/>
    </source>
</evidence>
<sequence>MTVVQSRITQQRTLPTPDGANPRAHAIGVPAFVTESGEHIPDLVITYQTWGRLSAAADNAILVEHALTGDAHVVGPAGPGQPTPGWWPGIIGPGAPLDTDTGFVVAVNAVGGCRGTTGPHSVAPDGRAWGSRFPRTTIRDQVNVEAIVADHLGIDRWQLVLGGSMGGMRAIEWVGSYPERTGAALVIASTPWATADQVAWGHTQLVAIESDPGWHGGDYYDSGDTPEAGLGLARRIAHTTYRSAAELNDRFGLAPQTAHRPVDGGQFAVQSYLDHQAAKLVRRFDAGSYVNLTRAMATHDVTRDRGDLADVLGRYDGLLRVVAVDSDRLFPPALSETMVAAYGREPLLTIASEHGHDGFLIEHDQIAAITADVVADTRPLGGTFR</sequence>
<dbReference type="EMBL" id="JBHSWJ010000002">
    <property type="protein sequence ID" value="MFC6713446.1"/>
    <property type="molecule type" value="Genomic_DNA"/>
</dbReference>
<comment type="pathway">
    <text evidence="2">Amino-acid biosynthesis; L-methionine biosynthesis via de novo pathway; O-acetyl-L-homoserine from L-homoserine: step 1/1.</text>
</comment>